<evidence type="ECO:0000256" key="7">
    <source>
        <dbReference type="ARBA" id="ARBA00023136"/>
    </source>
</evidence>
<keyword evidence="7" id="KW-0472">Membrane</keyword>
<keyword evidence="6 10" id="KW-0067">ATP-binding</keyword>
<feature type="region of interest" description="Disordered" evidence="8">
    <location>
        <begin position="535"/>
        <end position="554"/>
    </location>
</feature>
<comment type="subcellular location">
    <subcellularLocation>
        <location evidence="1">Cell inner membrane</location>
        <topology evidence="1">Peripheral membrane protein</topology>
    </subcellularLocation>
</comment>
<dbReference type="EMBL" id="JACIDZ010000011">
    <property type="protein sequence ID" value="MBB4123361.1"/>
    <property type="molecule type" value="Genomic_DNA"/>
</dbReference>
<accession>A0A7W6KLB4</accession>
<dbReference type="PANTHER" id="PTHR43297:SF2">
    <property type="entry name" value="DIPEPTIDE TRANSPORT ATP-BINDING PROTEIN DPPD"/>
    <property type="match status" value="1"/>
</dbReference>
<dbReference type="Pfam" id="PF08352">
    <property type="entry name" value="oligo_HPY"/>
    <property type="match status" value="2"/>
</dbReference>
<dbReference type="CDD" id="cd03257">
    <property type="entry name" value="ABC_NikE_OppD_transporters"/>
    <property type="match status" value="2"/>
</dbReference>
<dbReference type="InterPro" id="IPR050388">
    <property type="entry name" value="ABC_Ni/Peptide_Import"/>
</dbReference>
<protein>
    <submittedName>
        <fullName evidence="10">Peptide/nickel transport system ATP-binding protein</fullName>
    </submittedName>
</protein>
<keyword evidence="4" id="KW-1003">Cell membrane</keyword>
<comment type="similarity">
    <text evidence="2">Belongs to the ABC transporter superfamily.</text>
</comment>
<feature type="domain" description="ABC transporter" evidence="9">
    <location>
        <begin position="279"/>
        <end position="526"/>
    </location>
</feature>
<dbReference type="Pfam" id="PF00005">
    <property type="entry name" value="ABC_tran"/>
    <property type="match status" value="2"/>
</dbReference>
<dbReference type="PROSITE" id="PS00211">
    <property type="entry name" value="ABC_TRANSPORTER_1"/>
    <property type="match status" value="2"/>
</dbReference>
<dbReference type="PANTHER" id="PTHR43297">
    <property type="entry name" value="OLIGOPEPTIDE TRANSPORT ATP-BINDING PROTEIN APPD"/>
    <property type="match status" value="1"/>
</dbReference>
<dbReference type="Proteomes" id="UP000530571">
    <property type="component" value="Unassembled WGS sequence"/>
</dbReference>
<dbReference type="Gene3D" id="3.40.50.300">
    <property type="entry name" value="P-loop containing nucleotide triphosphate hydrolases"/>
    <property type="match status" value="2"/>
</dbReference>
<feature type="domain" description="ABC transporter" evidence="9">
    <location>
        <begin position="9"/>
        <end position="259"/>
    </location>
</feature>
<dbReference type="InterPro" id="IPR027417">
    <property type="entry name" value="P-loop_NTPase"/>
</dbReference>
<comment type="caution">
    <text evidence="10">The sequence shown here is derived from an EMBL/GenBank/DDBJ whole genome shotgun (WGS) entry which is preliminary data.</text>
</comment>
<dbReference type="NCBIfam" id="NF007739">
    <property type="entry name" value="PRK10419.1"/>
    <property type="match status" value="2"/>
</dbReference>
<evidence type="ECO:0000313" key="10">
    <source>
        <dbReference type="EMBL" id="MBB4123361.1"/>
    </source>
</evidence>
<evidence type="ECO:0000256" key="5">
    <source>
        <dbReference type="ARBA" id="ARBA00022741"/>
    </source>
</evidence>
<evidence type="ECO:0000313" key="11">
    <source>
        <dbReference type="Proteomes" id="UP000530571"/>
    </source>
</evidence>
<evidence type="ECO:0000256" key="8">
    <source>
        <dbReference type="SAM" id="MobiDB-lite"/>
    </source>
</evidence>
<dbReference type="SUPFAM" id="SSF52540">
    <property type="entry name" value="P-loop containing nucleoside triphosphate hydrolases"/>
    <property type="match status" value="2"/>
</dbReference>
<keyword evidence="11" id="KW-1185">Reference proteome</keyword>
<name>A0A7W6KLB4_9HYPH</name>
<evidence type="ECO:0000256" key="4">
    <source>
        <dbReference type="ARBA" id="ARBA00022475"/>
    </source>
</evidence>
<dbReference type="InterPro" id="IPR003593">
    <property type="entry name" value="AAA+_ATPase"/>
</dbReference>
<evidence type="ECO:0000256" key="1">
    <source>
        <dbReference type="ARBA" id="ARBA00004417"/>
    </source>
</evidence>
<dbReference type="SMART" id="SM00382">
    <property type="entry name" value="AAA"/>
    <property type="match status" value="2"/>
</dbReference>
<evidence type="ECO:0000256" key="6">
    <source>
        <dbReference type="ARBA" id="ARBA00022840"/>
    </source>
</evidence>
<proteinExistence type="inferred from homology"/>
<keyword evidence="3" id="KW-0813">Transport</keyword>
<dbReference type="RefSeq" id="WP_425488363.1">
    <property type="nucleotide sequence ID" value="NZ_JACIDZ010000011.1"/>
</dbReference>
<evidence type="ECO:0000256" key="3">
    <source>
        <dbReference type="ARBA" id="ARBA00022448"/>
    </source>
</evidence>
<sequence>MPDDRSELLEIRGLTIALPDGADREHAVRGLDLSIRPGECVCLVGESGSGKSITAQALLDMLPRGLEKTAGAIMFEGAPLPTGDPAAMRRLRGGRVGLIFQEPAATLDPVMTVGKQIEELLLVHGMGSARARRERAMEMIAAVRLAEPERIHKSYPHQLSGGQAQRIAIAMALALKPALLIADEPTTALDVTTQAEILALIRDLQDEFQAGLLFITHDLSVVADIADRVMVMRDGEIVEAGTRDAIFEAPSHPYTIRLLESLPRPGSRIAPERDRPAVLEARDIAITYHQRDGLFGNRDIEAVRGVSLLLKRGETHGLVGQSGSGKSSLVRGILQLEPLAGGSVILDGTDIGQFATGMPRAMRKRIQLVQQDPFSALNPRQKAGWSVAEGALIHGATRKQAAERARQILALVGLPEQAFDRFPHEFSGGQRQRLCIARALVVEPEILVADEAISALDVSIQAQILALFSALQEKLGFAMLFVTHDLRVAASICDEVTVMYRGEAVEQGPASKVLVTPAHDYTRTLLNAVPDRAGRATSSLSRTGGVSAMGGDLS</sequence>
<dbReference type="GO" id="GO:0055085">
    <property type="term" value="P:transmembrane transport"/>
    <property type="evidence" value="ECO:0007669"/>
    <property type="project" value="UniProtKB-ARBA"/>
</dbReference>
<dbReference type="GO" id="GO:0005886">
    <property type="term" value="C:plasma membrane"/>
    <property type="evidence" value="ECO:0007669"/>
    <property type="project" value="UniProtKB-SubCell"/>
</dbReference>
<dbReference type="InterPro" id="IPR017871">
    <property type="entry name" value="ABC_transporter-like_CS"/>
</dbReference>
<dbReference type="AlphaFoldDB" id="A0A7W6KLB4"/>
<dbReference type="InterPro" id="IPR003439">
    <property type="entry name" value="ABC_transporter-like_ATP-bd"/>
</dbReference>
<dbReference type="GO" id="GO:0015833">
    <property type="term" value="P:peptide transport"/>
    <property type="evidence" value="ECO:0007669"/>
    <property type="project" value="InterPro"/>
</dbReference>
<dbReference type="FunFam" id="3.40.50.300:FF:000016">
    <property type="entry name" value="Oligopeptide ABC transporter ATP-binding component"/>
    <property type="match status" value="1"/>
</dbReference>
<dbReference type="InterPro" id="IPR013563">
    <property type="entry name" value="Oligopep_ABC_C"/>
</dbReference>
<keyword evidence="5" id="KW-0547">Nucleotide-binding</keyword>
<organism evidence="10 11">
    <name type="scientific">Martelella radicis</name>
    <dbReference type="NCBI Taxonomy" id="1397476"/>
    <lineage>
        <taxon>Bacteria</taxon>
        <taxon>Pseudomonadati</taxon>
        <taxon>Pseudomonadota</taxon>
        <taxon>Alphaproteobacteria</taxon>
        <taxon>Hyphomicrobiales</taxon>
        <taxon>Aurantimonadaceae</taxon>
        <taxon>Martelella</taxon>
    </lineage>
</organism>
<evidence type="ECO:0000259" key="9">
    <source>
        <dbReference type="PROSITE" id="PS50893"/>
    </source>
</evidence>
<dbReference type="GO" id="GO:0016887">
    <property type="term" value="F:ATP hydrolysis activity"/>
    <property type="evidence" value="ECO:0007669"/>
    <property type="project" value="InterPro"/>
</dbReference>
<dbReference type="NCBIfam" id="NF008453">
    <property type="entry name" value="PRK11308.1"/>
    <property type="match status" value="2"/>
</dbReference>
<dbReference type="GO" id="GO:0005524">
    <property type="term" value="F:ATP binding"/>
    <property type="evidence" value="ECO:0007669"/>
    <property type="project" value="UniProtKB-KW"/>
</dbReference>
<evidence type="ECO:0000256" key="2">
    <source>
        <dbReference type="ARBA" id="ARBA00005417"/>
    </source>
</evidence>
<gene>
    <name evidence="10" type="ORF">GGR30_003304</name>
</gene>
<dbReference type="PROSITE" id="PS50893">
    <property type="entry name" value="ABC_TRANSPORTER_2"/>
    <property type="match status" value="2"/>
</dbReference>
<reference evidence="10 11" key="1">
    <citation type="submission" date="2020-08" db="EMBL/GenBank/DDBJ databases">
        <title>Genomic Encyclopedia of Type Strains, Phase IV (KMG-IV): sequencing the most valuable type-strain genomes for metagenomic binning, comparative biology and taxonomic classification.</title>
        <authorList>
            <person name="Goeker M."/>
        </authorList>
    </citation>
    <scope>NUCLEOTIDE SEQUENCE [LARGE SCALE GENOMIC DNA]</scope>
    <source>
        <strain evidence="10 11">DSM 28101</strain>
    </source>
</reference>